<proteinExistence type="predicted"/>
<dbReference type="SUPFAM" id="SSF52058">
    <property type="entry name" value="L domain-like"/>
    <property type="match status" value="1"/>
</dbReference>
<comment type="caution">
    <text evidence="2">The sequence shown here is derived from an EMBL/GenBank/DDBJ whole genome shotgun (WGS) entry which is preliminary data.</text>
</comment>
<feature type="region of interest" description="Disordered" evidence="1">
    <location>
        <begin position="749"/>
        <end position="814"/>
    </location>
</feature>
<feature type="region of interest" description="Disordered" evidence="1">
    <location>
        <begin position="859"/>
        <end position="885"/>
    </location>
</feature>
<organism evidence="2 3">
    <name type="scientific">Prorocentrum cordatum</name>
    <dbReference type="NCBI Taxonomy" id="2364126"/>
    <lineage>
        <taxon>Eukaryota</taxon>
        <taxon>Sar</taxon>
        <taxon>Alveolata</taxon>
        <taxon>Dinophyceae</taxon>
        <taxon>Prorocentrales</taxon>
        <taxon>Prorocentraceae</taxon>
        <taxon>Prorocentrum</taxon>
    </lineage>
</organism>
<name>A0ABN9ULF5_9DINO</name>
<feature type="region of interest" description="Disordered" evidence="1">
    <location>
        <begin position="113"/>
        <end position="177"/>
    </location>
</feature>
<feature type="region of interest" description="Disordered" evidence="1">
    <location>
        <begin position="1"/>
        <end position="91"/>
    </location>
</feature>
<feature type="compositionally biased region" description="Low complexity" evidence="1">
    <location>
        <begin position="925"/>
        <end position="939"/>
    </location>
</feature>
<feature type="compositionally biased region" description="Low complexity" evidence="1">
    <location>
        <begin position="406"/>
        <end position="449"/>
    </location>
</feature>
<gene>
    <name evidence="2" type="ORF">PCOR1329_LOCUS49599</name>
</gene>
<feature type="region of interest" description="Disordered" evidence="1">
    <location>
        <begin position="652"/>
        <end position="689"/>
    </location>
</feature>
<dbReference type="EMBL" id="CAUYUJ010016004">
    <property type="protein sequence ID" value="CAK0860707.1"/>
    <property type="molecule type" value="Genomic_DNA"/>
</dbReference>
<evidence type="ECO:0000256" key="1">
    <source>
        <dbReference type="SAM" id="MobiDB-lite"/>
    </source>
</evidence>
<dbReference type="InterPro" id="IPR032675">
    <property type="entry name" value="LRR_dom_sf"/>
</dbReference>
<feature type="region of interest" description="Disordered" evidence="1">
    <location>
        <begin position="583"/>
        <end position="623"/>
    </location>
</feature>
<feature type="region of interest" description="Disordered" evidence="1">
    <location>
        <begin position="918"/>
        <end position="943"/>
    </location>
</feature>
<accession>A0ABN9ULF5</accession>
<sequence>MAQSRTPDSTSPVGIPIPPLRPEEPAPGPGAALPHASGVPCAGGAGPVRQRGSGGRGPGAGGPGAAGAGGVGPGAHGGQMPPEPDAGGPRPEALLPAGCLWPCRACVTPGVAARRQRHAGLRRRVGAPRAADAAARAQRRVADARAAPAVADVPRRRRQRPRRPAGPGRRAAPLVAEPLREHGGIVDAHRAPPQPGPADPGRVAQPLSHLEPSLASALQQLRVLLLAGNRIERLEDIGEALQRACAPGASPRLEHLDLRDNPLSLAFYPILDLPAWTWDADKTLSEAEGLGEVRLDESTRAARARYRASAAALCPGLRTLDGALALAAERQVDVEWPLGRDGDEVVIETPRQEGRDLLPELSPDAPSWAPTPPPGDAALPGAPRLWAGPAGAAQPRWPLRGEPDAAARWPAAEAPAVSAAWPSDGEPAALGAARGAAAHAWAAAAGAPPRQRPPATPPSGEGSRGSILSPSPHQQADRAASRHRAGAEASRPASGPASPLRARPHRQQGSPSPSPVVEELDALRVLNSSTSRGHRGSPSPSPVVEELDALRVLNSSTSRGHRGSPSPSPVVEELDALRVLNSSTRVLDPASTPRAAGQSPVARSPMALQPGPQQLSEGRRLTPRAAERQLRAHVGQGLAAVAFPWPAPPGAFPGAQSAASGLRSAAGGRSEARLPTPGSAPSACNAAASTHEPWAVDALSSAPEAHGHSPESGRPCQVRDFEALPARGSSPRLARDAPGAAVPFAPELRRHSPSLGRPCHFEALPARGSSPRLAWDTPGAAPSAPKAHGHSPSLDRPCQAGGLEALPARGSSPRLAWDAPAATAARPAYRPNGGRCARGSDLWYPALEDGRWGCAARGADEAVGSRPAPLAPPPRARGSRASDPFDAPSLPAANCGWQCGRGPPTGCLAAWRQRCSRQEDERRGGPAPAAGSALHGSGPLPWPAVARHEISDAAVGLSERAPHPAACHRRSAPSPPTTLCATGATSAEAAVVAPADARAREAIEELLPQVWQGPCGPKACGRPLLGRAVQTGLPVARGAFQRLLERERAWGGQRLPGVPARQHGFLCGGARQLALAAASPTGFAPLPEGRVLLFGLDLRSAEALADAAHRPPRLVPHEQLGEQRRVLIVELALGRCITAPCALEALAGLGAEARGRGEPLPPALRAARASGADSAYLPACGAVAVFEPERALPLYLAEYGHPPACRGGLPAATAGA</sequence>
<feature type="compositionally biased region" description="Gly residues" evidence="1">
    <location>
        <begin position="41"/>
        <end position="77"/>
    </location>
</feature>
<dbReference type="Gene3D" id="3.80.10.10">
    <property type="entry name" value="Ribonuclease Inhibitor"/>
    <property type="match status" value="1"/>
</dbReference>
<feature type="compositionally biased region" description="Basic residues" evidence="1">
    <location>
        <begin position="114"/>
        <end position="126"/>
    </location>
</feature>
<dbReference type="Proteomes" id="UP001189429">
    <property type="component" value="Unassembled WGS sequence"/>
</dbReference>
<feature type="compositionally biased region" description="Low complexity" evidence="1">
    <location>
        <begin position="652"/>
        <end position="669"/>
    </location>
</feature>
<feature type="region of interest" description="Disordered" evidence="1">
    <location>
        <begin position="350"/>
        <end position="517"/>
    </location>
</feature>
<keyword evidence="3" id="KW-1185">Reference proteome</keyword>
<dbReference type="PROSITE" id="PS51450">
    <property type="entry name" value="LRR"/>
    <property type="match status" value="1"/>
</dbReference>
<evidence type="ECO:0000313" key="3">
    <source>
        <dbReference type="Proteomes" id="UP001189429"/>
    </source>
</evidence>
<evidence type="ECO:0000313" key="2">
    <source>
        <dbReference type="EMBL" id="CAK0860707.1"/>
    </source>
</evidence>
<reference evidence="2" key="1">
    <citation type="submission" date="2023-10" db="EMBL/GenBank/DDBJ databases">
        <authorList>
            <person name="Chen Y."/>
            <person name="Shah S."/>
            <person name="Dougan E. K."/>
            <person name="Thang M."/>
            <person name="Chan C."/>
        </authorList>
    </citation>
    <scope>NUCLEOTIDE SEQUENCE [LARGE SCALE GENOMIC DNA]</scope>
</reference>
<feature type="compositionally biased region" description="Pro residues" evidence="1">
    <location>
        <begin position="15"/>
        <end position="28"/>
    </location>
</feature>
<protein>
    <submittedName>
        <fullName evidence="2">Uncharacterized protein</fullName>
    </submittedName>
</protein>
<dbReference type="InterPro" id="IPR001611">
    <property type="entry name" value="Leu-rich_rpt"/>
</dbReference>
<feature type="compositionally biased region" description="Polar residues" evidence="1">
    <location>
        <begin position="1"/>
        <end position="12"/>
    </location>
</feature>
<feature type="compositionally biased region" description="Low complexity" evidence="1">
    <location>
        <begin position="127"/>
        <end position="136"/>
    </location>
</feature>